<sequence length="1168" mass="123834">MASAVLSTMMWALASLSTGVNATPHSKSIALFARDNLTPDQRAANAGSALSNQGGLQIWFNIGATIRNAMRRGATTVPVINPDTGKFAIDIKAVLMFYIPVLVFLVIVLLLLVGTGCTACCLCCCCKRKLLRKKAPYTAVERSLALIMLVLLIACAAVGILAGWLGSALISNGVGLAFTVVNTTMADVQLKLNGLQPAVNAILGNVGTIVNNSIDGLVTCLALDTFTGNAHPTLQGLATNLIALQASIDALLWNVTRLSNDYGNLTTVLQPALASDMNAYTNQLSALSANPYTNPNNNDQYHLNSALPAPDTSQMGGNFSGVKPSTTDLSDMIAPARSLPNLATLASDIVTLFNNLTTIASSTIASQTEPIKGKIGTTLNSAKSQLNDSLNPITIDFNAKIDDYRVAYVEKYRPMAVQYDGYRHYGYMSIFGLCIIWVLVPSLCILAKKPKGTKCCMLFSVVLILVLYLLSLLHFIFAYGLGEVCYYVFAQNASVAAAVVDNSTYQYIQYGFQGRSMCSQGNNMLQVAVALNVSPPVDGMTLNATTIDLRYQAQRLLDQANLNQLVSGVNLNSSISLGSNNLTNEIAPVSSNLKNITDMNLTDWRNRATQPVLGSQWQTFTSALTNVHNTANSAPPAGRALFTWTTGTAYDADVAYWASQFNPTYDSIIVYNSTSPTIAGLEFYKADSIMVLDGIQGSASPLNNSINALLIYNDQMKALVDNYLASVPTLLSNGVNILQTNILNGADVIQSQVNDVAECATLANDTLVLEKTVCTVVVGAFDSLWMAFLTLGICGTASLAVFTVAANRLADPTARAEAKETDPTALKKKFDDEDAEAANPANASISKRSSGRGIDTRRSSINHNVLATAEASPVSAQGQTIRNRSSSNSFKMIEPMSAGILEFDAESVLIPPGSRIATPDVLKVGDGFNGGVTDLAMESHSFFLASMAARAYNNGGGQDANNSSNALVMEAIDEDSPSGMYPSIDLTPSRYQEPSEPDSHEKQLDEALNNLISNLDAGRTSPTQKSNNPRASSTVRSHSTRRASSTGRSVSRQTSKADNLELDLTRLIARQSTTSSPSSPAGGGAPSSGSKPGYVAPPSLPANFTISGLPNETIRVVAASSSAAPLGLSASTFTAPLSRNPSISHQDSAAAYLEAKRTSRRASKGSRP</sequence>
<keyword evidence="5 8" id="KW-0472">Membrane</keyword>
<evidence type="ECO:0000313" key="10">
    <source>
        <dbReference type="EMBL" id="TPX44826.1"/>
    </source>
</evidence>
<evidence type="ECO:0000256" key="3">
    <source>
        <dbReference type="ARBA" id="ARBA00022692"/>
    </source>
</evidence>
<feature type="region of interest" description="Disordered" evidence="7">
    <location>
        <begin position="1134"/>
        <end position="1168"/>
    </location>
</feature>
<keyword evidence="11" id="KW-1185">Reference proteome</keyword>
<feature type="compositionally biased region" description="Polar residues" evidence="7">
    <location>
        <begin position="1020"/>
        <end position="1057"/>
    </location>
</feature>
<proteinExistence type="inferred from homology"/>
<feature type="compositionally biased region" description="Basic residues" evidence="7">
    <location>
        <begin position="1158"/>
        <end position="1168"/>
    </location>
</feature>
<feature type="transmembrane region" description="Helical" evidence="8">
    <location>
        <begin position="425"/>
        <end position="446"/>
    </location>
</feature>
<evidence type="ECO:0000256" key="2">
    <source>
        <dbReference type="ARBA" id="ARBA00006058"/>
    </source>
</evidence>
<evidence type="ECO:0000256" key="8">
    <source>
        <dbReference type="SAM" id="Phobius"/>
    </source>
</evidence>
<dbReference type="Pfam" id="PF05478">
    <property type="entry name" value="Prominin"/>
    <property type="match status" value="1"/>
</dbReference>
<dbReference type="Proteomes" id="UP000317494">
    <property type="component" value="Unassembled WGS sequence"/>
</dbReference>
<keyword evidence="6" id="KW-0325">Glycoprotein</keyword>
<evidence type="ECO:0000256" key="6">
    <source>
        <dbReference type="ARBA" id="ARBA00023180"/>
    </source>
</evidence>
<comment type="similarity">
    <text evidence="2">Belongs to the prominin family.</text>
</comment>
<keyword evidence="4 8" id="KW-1133">Transmembrane helix</keyword>
<dbReference type="GO" id="GO:0016020">
    <property type="term" value="C:membrane"/>
    <property type="evidence" value="ECO:0007669"/>
    <property type="project" value="UniProtKB-SubCell"/>
</dbReference>
<feature type="transmembrane region" description="Helical" evidence="8">
    <location>
        <begin position="97"/>
        <end position="123"/>
    </location>
</feature>
<dbReference type="STRING" id="286115.A0A507D096"/>
<comment type="caution">
    <text evidence="10">The sequence shown here is derived from an EMBL/GenBank/DDBJ whole genome shotgun (WGS) entry which is preliminary data.</text>
</comment>
<dbReference type="PANTHER" id="PTHR22730:SF1">
    <property type="entry name" value="PROMININ-LIKE PROTEIN"/>
    <property type="match status" value="1"/>
</dbReference>
<feature type="compositionally biased region" description="Polar residues" evidence="7">
    <location>
        <begin position="1134"/>
        <end position="1147"/>
    </location>
</feature>
<evidence type="ECO:0000256" key="4">
    <source>
        <dbReference type="ARBA" id="ARBA00022989"/>
    </source>
</evidence>
<evidence type="ECO:0000313" key="11">
    <source>
        <dbReference type="Proteomes" id="UP000317494"/>
    </source>
</evidence>
<reference evidence="10 11" key="1">
    <citation type="journal article" date="2019" name="Sci. Rep.">
        <title>Comparative genomics of chytrid fungi reveal insights into the obligate biotrophic and pathogenic lifestyle of Synchytrium endobioticum.</title>
        <authorList>
            <person name="van de Vossenberg B.T.L.H."/>
            <person name="Warris S."/>
            <person name="Nguyen H.D.T."/>
            <person name="van Gent-Pelzer M.P.E."/>
            <person name="Joly D.L."/>
            <person name="van de Geest H.C."/>
            <person name="Bonants P.J.M."/>
            <person name="Smith D.S."/>
            <person name="Levesque C.A."/>
            <person name="van der Lee T.A.J."/>
        </authorList>
    </citation>
    <scope>NUCLEOTIDE SEQUENCE [LARGE SCALE GENOMIC DNA]</scope>
    <source>
        <strain evidence="10 11">MB42</strain>
    </source>
</reference>
<evidence type="ECO:0008006" key="12">
    <source>
        <dbReference type="Google" id="ProtNLM"/>
    </source>
</evidence>
<dbReference type="InterPro" id="IPR008795">
    <property type="entry name" value="Prominin"/>
</dbReference>
<dbReference type="AlphaFoldDB" id="A0A507D096"/>
<feature type="transmembrane region" description="Helical" evidence="8">
    <location>
        <begin position="458"/>
        <end position="481"/>
    </location>
</feature>
<evidence type="ECO:0000256" key="1">
    <source>
        <dbReference type="ARBA" id="ARBA00004141"/>
    </source>
</evidence>
<keyword evidence="9" id="KW-0732">Signal</keyword>
<comment type="subcellular location">
    <subcellularLocation>
        <location evidence="1">Membrane</location>
        <topology evidence="1">Multi-pass membrane protein</topology>
    </subcellularLocation>
</comment>
<accession>A0A507D096</accession>
<feature type="region of interest" description="Disordered" evidence="7">
    <location>
        <begin position="974"/>
        <end position="1001"/>
    </location>
</feature>
<evidence type="ECO:0000256" key="5">
    <source>
        <dbReference type="ARBA" id="ARBA00023136"/>
    </source>
</evidence>
<feature type="signal peptide" evidence="9">
    <location>
        <begin position="1"/>
        <end position="22"/>
    </location>
</feature>
<feature type="region of interest" description="Disordered" evidence="7">
    <location>
        <begin position="832"/>
        <end position="857"/>
    </location>
</feature>
<protein>
    <recommendedName>
        <fullName evidence="12">Plasma membrane fusion protein PRM1</fullName>
    </recommendedName>
</protein>
<evidence type="ECO:0000256" key="9">
    <source>
        <dbReference type="SAM" id="SignalP"/>
    </source>
</evidence>
<feature type="chain" id="PRO_5021270587" description="Plasma membrane fusion protein PRM1" evidence="9">
    <location>
        <begin position="23"/>
        <end position="1168"/>
    </location>
</feature>
<evidence type="ECO:0000256" key="7">
    <source>
        <dbReference type="SAM" id="MobiDB-lite"/>
    </source>
</evidence>
<keyword evidence="3 8" id="KW-0812">Transmembrane</keyword>
<feature type="region of interest" description="Disordered" evidence="7">
    <location>
        <begin position="1016"/>
        <end position="1096"/>
    </location>
</feature>
<organism evidence="10 11">
    <name type="scientific">Synchytrium endobioticum</name>
    <dbReference type="NCBI Taxonomy" id="286115"/>
    <lineage>
        <taxon>Eukaryota</taxon>
        <taxon>Fungi</taxon>
        <taxon>Fungi incertae sedis</taxon>
        <taxon>Chytridiomycota</taxon>
        <taxon>Chytridiomycota incertae sedis</taxon>
        <taxon>Chytridiomycetes</taxon>
        <taxon>Synchytriales</taxon>
        <taxon>Synchytriaceae</taxon>
        <taxon>Synchytrium</taxon>
    </lineage>
</organism>
<dbReference type="VEuPathDB" id="FungiDB:SeMB42_g04177"/>
<dbReference type="PANTHER" id="PTHR22730">
    <property type="entry name" value="PROMININ PROM PROTEIN"/>
    <property type="match status" value="1"/>
</dbReference>
<feature type="transmembrane region" description="Helical" evidence="8">
    <location>
        <begin position="144"/>
        <end position="165"/>
    </location>
</feature>
<gene>
    <name evidence="10" type="ORF">SeMB42_g04177</name>
</gene>
<name>A0A507D096_9FUNG</name>
<dbReference type="EMBL" id="QEAN01000164">
    <property type="protein sequence ID" value="TPX44826.1"/>
    <property type="molecule type" value="Genomic_DNA"/>
</dbReference>